<dbReference type="Proteomes" id="UP000003452">
    <property type="component" value="Unassembled WGS sequence"/>
</dbReference>
<dbReference type="PROSITE" id="PS51257">
    <property type="entry name" value="PROKAR_LIPOPROTEIN"/>
    <property type="match status" value="1"/>
</dbReference>
<dbReference type="eggNOG" id="ENOG502ZW49">
    <property type="taxonomic scope" value="Bacteria"/>
</dbReference>
<name>B5D3L7_PHOPM</name>
<evidence type="ECO:0000256" key="1">
    <source>
        <dbReference type="SAM" id="SignalP"/>
    </source>
</evidence>
<dbReference type="RefSeq" id="WP_007564096.1">
    <property type="nucleotide sequence ID" value="NZ_DS990134.1"/>
</dbReference>
<proteinExistence type="predicted"/>
<dbReference type="AlphaFoldDB" id="B5D3L7"/>
<protein>
    <recommendedName>
        <fullName evidence="4">DUF5003 domain-containing protein</fullName>
    </recommendedName>
</protein>
<dbReference type="GeneID" id="43186265"/>
<dbReference type="HOGENOM" id="CLU_520389_0_0_10"/>
<accession>B5D3L7</accession>
<feature type="signal peptide" evidence="1">
    <location>
        <begin position="1"/>
        <end position="21"/>
    </location>
</feature>
<keyword evidence="1" id="KW-0732">Signal</keyword>
<evidence type="ECO:0000313" key="3">
    <source>
        <dbReference type="Proteomes" id="UP000003452"/>
    </source>
</evidence>
<reference evidence="2 3" key="2">
    <citation type="submission" date="2008-08" db="EMBL/GenBank/DDBJ databases">
        <authorList>
            <person name="Fulton L."/>
            <person name="Clifton S."/>
            <person name="Fulton B."/>
            <person name="Xu J."/>
            <person name="Minx P."/>
            <person name="Pepin K.H."/>
            <person name="Johnson M."/>
            <person name="Thiruvilangam P."/>
            <person name="Bhonagiri V."/>
            <person name="Nash W.E."/>
            <person name="Mardis E.R."/>
            <person name="Wilson R.K."/>
        </authorList>
    </citation>
    <scope>NUCLEOTIDE SEQUENCE [LARGE SCALE GENOMIC DNA]</scope>
    <source>
        <strain evidence="3">DSM 17135 / JCM 12973 / M2</strain>
    </source>
</reference>
<feature type="chain" id="PRO_5002829096" description="DUF5003 domain-containing protein" evidence="1">
    <location>
        <begin position="22"/>
        <end position="523"/>
    </location>
</feature>
<evidence type="ECO:0008006" key="4">
    <source>
        <dbReference type="Google" id="ProtNLM"/>
    </source>
</evidence>
<dbReference type="Gene3D" id="2.60.40.10">
    <property type="entry name" value="Immunoglobulins"/>
    <property type="match status" value="1"/>
</dbReference>
<evidence type="ECO:0000313" key="2">
    <source>
        <dbReference type="EMBL" id="EDY94167.1"/>
    </source>
</evidence>
<dbReference type="InterPro" id="IPR013783">
    <property type="entry name" value="Ig-like_fold"/>
</dbReference>
<gene>
    <name evidence="2" type="ORF">BACPLE_03611</name>
</gene>
<sequence>MKYINILSKMWLIAVAAMVVACSEDEGAPVTPSFPEEEQILSVKAGESVEIVFDASMDWKLYSSTLWCRFSNGMTSISGQAGKQAVQVSVNEDMLNYGEMQAEITLKQGDVEKVIAKLTRQGEMLLAVGEEGEIFTEESPLLLNFSRTSTTLSFTESFTLNFPWEFDQASLPEWLAVKNPPVKGGMHQKAELTVEITDDYLANEWTGSFRFKMQGEDRYADVPVKYTGLPADELVIRGISTKWNWSVSTDGLQYWTGGLTEGDDEPEKLSFPLSFRVLAKNSEYVVKAVYQDGDYLWIDGVDGAKAFFDIKDDAHGNLELCNVQENTSAKRRGYILVFPKSVYDELSHGGTWSDMNTLLNSEGTDLSEDVSDEYIVMVFDQESSQTSSVAPVKVNVNGEGDIEATQGMGEILNPDVLEAVNQLYFADNENKNDYIFNYSVSAKSEVIITPYIKNYFGENSPIGSCEVRSFSDPWSPDSSIAVSQEGDTYENSNVYFQCGNESLLVIFKDDFGMVCKVLILNIQ</sequence>
<dbReference type="EMBL" id="ABQC02000024">
    <property type="protein sequence ID" value="EDY94167.1"/>
    <property type="molecule type" value="Genomic_DNA"/>
</dbReference>
<organism evidence="2 3">
    <name type="scientific">Phocaeicola plebeius (strain DSM 17135 / JCM 12973 / CCUG 54634 / M2)</name>
    <name type="common">Bacteroides plebeius</name>
    <dbReference type="NCBI Taxonomy" id="484018"/>
    <lineage>
        <taxon>Bacteria</taxon>
        <taxon>Pseudomonadati</taxon>
        <taxon>Bacteroidota</taxon>
        <taxon>Bacteroidia</taxon>
        <taxon>Bacteroidales</taxon>
        <taxon>Bacteroidaceae</taxon>
        <taxon>Phocaeicola</taxon>
    </lineage>
</organism>
<dbReference type="OrthoDB" id="1081081at2"/>
<comment type="caution">
    <text evidence="2">The sequence shown here is derived from an EMBL/GenBank/DDBJ whole genome shotgun (WGS) entry which is preliminary data.</text>
</comment>
<reference evidence="2 3" key="1">
    <citation type="submission" date="2008-08" db="EMBL/GenBank/DDBJ databases">
        <title>Draft genome sequence of Bacteroides plebeius (DSM 17135).</title>
        <authorList>
            <person name="Sudarsanam P."/>
            <person name="Ley R."/>
            <person name="Guruge J."/>
            <person name="Turnbaugh P.J."/>
            <person name="Mahowald M."/>
            <person name="Liep D."/>
            <person name="Gordon J."/>
        </authorList>
    </citation>
    <scope>NUCLEOTIDE SEQUENCE [LARGE SCALE GENOMIC DNA]</scope>
    <source>
        <strain evidence="3">DSM 17135 / JCM 12973 / M2</strain>
    </source>
</reference>